<dbReference type="PhylomeDB" id="E9HLQ3"/>
<proteinExistence type="predicted"/>
<dbReference type="EMBL" id="GL732680">
    <property type="protein sequence ID" value="EFX67327.1"/>
    <property type="molecule type" value="Genomic_DNA"/>
</dbReference>
<dbReference type="KEGG" id="dpx:DAPPUDRAFT_331177"/>
<name>E9HLQ3_DAPPU</name>
<accession>E9HLQ3</accession>
<keyword evidence="2" id="KW-1185">Reference proteome</keyword>
<sequence length="61" mass="7265">MNTRTMRSLRVSVQRLNIAKFYQEEIARAEKEVQNREKDAFPINREFIKDLKALKVLNEGK</sequence>
<dbReference type="HOGENOM" id="CLU_2924922_0_0_1"/>
<dbReference type="AlphaFoldDB" id="E9HLQ3"/>
<dbReference type="InParanoid" id="E9HLQ3"/>
<evidence type="ECO:0000313" key="2">
    <source>
        <dbReference type="Proteomes" id="UP000000305"/>
    </source>
</evidence>
<reference evidence="1 2" key="1">
    <citation type="journal article" date="2011" name="Science">
        <title>The ecoresponsive genome of Daphnia pulex.</title>
        <authorList>
            <person name="Colbourne J.K."/>
            <person name="Pfrender M.E."/>
            <person name="Gilbert D."/>
            <person name="Thomas W.K."/>
            <person name="Tucker A."/>
            <person name="Oakley T.H."/>
            <person name="Tokishita S."/>
            <person name="Aerts A."/>
            <person name="Arnold G.J."/>
            <person name="Basu M.K."/>
            <person name="Bauer D.J."/>
            <person name="Caceres C.E."/>
            <person name="Carmel L."/>
            <person name="Casola C."/>
            <person name="Choi J.H."/>
            <person name="Detter J.C."/>
            <person name="Dong Q."/>
            <person name="Dusheyko S."/>
            <person name="Eads B.D."/>
            <person name="Frohlich T."/>
            <person name="Geiler-Samerotte K.A."/>
            <person name="Gerlach D."/>
            <person name="Hatcher P."/>
            <person name="Jogdeo S."/>
            <person name="Krijgsveld J."/>
            <person name="Kriventseva E.V."/>
            <person name="Kultz D."/>
            <person name="Laforsch C."/>
            <person name="Lindquist E."/>
            <person name="Lopez J."/>
            <person name="Manak J.R."/>
            <person name="Muller J."/>
            <person name="Pangilinan J."/>
            <person name="Patwardhan R.P."/>
            <person name="Pitluck S."/>
            <person name="Pritham E.J."/>
            <person name="Rechtsteiner A."/>
            <person name="Rho M."/>
            <person name="Rogozin I.B."/>
            <person name="Sakarya O."/>
            <person name="Salamov A."/>
            <person name="Schaack S."/>
            <person name="Shapiro H."/>
            <person name="Shiga Y."/>
            <person name="Skalitzky C."/>
            <person name="Smith Z."/>
            <person name="Souvorov A."/>
            <person name="Sung W."/>
            <person name="Tang Z."/>
            <person name="Tsuchiya D."/>
            <person name="Tu H."/>
            <person name="Vos H."/>
            <person name="Wang M."/>
            <person name="Wolf Y.I."/>
            <person name="Yamagata H."/>
            <person name="Yamada T."/>
            <person name="Ye Y."/>
            <person name="Shaw J.R."/>
            <person name="Andrews J."/>
            <person name="Crease T.J."/>
            <person name="Tang H."/>
            <person name="Lucas S.M."/>
            <person name="Robertson H.M."/>
            <person name="Bork P."/>
            <person name="Koonin E.V."/>
            <person name="Zdobnov E.M."/>
            <person name="Grigoriev I.V."/>
            <person name="Lynch M."/>
            <person name="Boore J.L."/>
        </authorList>
    </citation>
    <scope>NUCLEOTIDE SEQUENCE [LARGE SCALE GENOMIC DNA]</scope>
</reference>
<organism evidence="1 2">
    <name type="scientific">Daphnia pulex</name>
    <name type="common">Water flea</name>
    <dbReference type="NCBI Taxonomy" id="6669"/>
    <lineage>
        <taxon>Eukaryota</taxon>
        <taxon>Metazoa</taxon>
        <taxon>Ecdysozoa</taxon>
        <taxon>Arthropoda</taxon>
        <taxon>Crustacea</taxon>
        <taxon>Branchiopoda</taxon>
        <taxon>Diplostraca</taxon>
        <taxon>Cladocera</taxon>
        <taxon>Anomopoda</taxon>
        <taxon>Daphniidae</taxon>
        <taxon>Daphnia</taxon>
    </lineage>
</organism>
<gene>
    <name evidence="1" type="ORF">DAPPUDRAFT_331177</name>
</gene>
<protein>
    <submittedName>
        <fullName evidence="1">Uncharacterized protein</fullName>
    </submittedName>
</protein>
<evidence type="ECO:0000313" key="1">
    <source>
        <dbReference type="EMBL" id="EFX67327.1"/>
    </source>
</evidence>
<dbReference type="Proteomes" id="UP000000305">
    <property type="component" value="Unassembled WGS sequence"/>
</dbReference>